<dbReference type="PANTHER" id="PTHR43861">
    <property type="entry name" value="TRANS-ACONITATE 2-METHYLTRANSFERASE-RELATED"/>
    <property type="match status" value="1"/>
</dbReference>
<dbReference type="Pfam" id="PF13489">
    <property type="entry name" value="Methyltransf_23"/>
    <property type="match status" value="1"/>
</dbReference>
<dbReference type="GO" id="GO:0008168">
    <property type="term" value="F:methyltransferase activity"/>
    <property type="evidence" value="ECO:0007669"/>
    <property type="project" value="UniProtKB-KW"/>
</dbReference>
<keyword evidence="1" id="KW-0489">Methyltransferase</keyword>
<comment type="caution">
    <text evidence="1">The sequence shown here is derived from an EMBL/GenBank/DDBJ whole genome shotgun (WGS) entry which is preliminary data.</text>
</comment>
<protein>
    <submittedName>
        <fullName evidence="1">Class I SAM-dependent methyltransferase</fullName>
    </submittedName>
</protein>
<dbReference type="Proteomes" id="UP001501175">
    <property type="component" value="Unassembled WGS sequence"/>
</dbReference>
<dbReference type="CDD" id="cd02440">
    <property type="entry name" value="AdoMet_MTases"/>
    <property type="match status" value="1"/>
</dbReference>
<evidence type="ECO:0000313" key="1">
    <source>
        <dbReference type="EMBL" id="GAA4456596.1"/>
    </source>
</evidence>
<accession>A0ABP8MYW0</accession>
<dbReference type="Gene3D" id="3.40.50.150">
    <property type="entry name" value="Vaccinia Virus protein VP39"/>
    <property type="match status" value="1"/>
</dbReference>
<keyword evidence="1" id="KW-0808">Transferase</keyword>
<reference evidence="2" key="1">
    <citation type="journal article" date="2019" name="Int. J. Syst. Evol. Microbiol.">
        <title>The Global Catalogue of Microorganisms (GCM) 10K type strain sequencing project: providing services to taxonomists for standard genome sequencing and annotation.</title>
        <authorList>
            <consortium name="The Broad Institute Genomics Platform"/>
            <consortium name="The Broad Institute Genome Sequencing Center for Infectious Disease"/>
            <person name="Wu L."/>
            <person name="Ma J."/>
        </authorList>
    </citation>
    <scope>NUCLEOTIDE SEQUENCE [LARGE SCALE GENOMIC DNA]</scope>
    <source>
        <strain evidence="2">JCM 17927</strain>
    </source>
</reference>
<proteinExistence type="predicted"/>
<dbReference type="EMBL" id="BAABHD010000028">
    <property type="protein sequence ID" value="GAA4456596.1"/>
    <property type="molecule type" value="Genomic_DNA"/>
</dbReference>
<organism evidence="1 2">
    <name type="scientific">Nibrella saemangeumensis</name>
    <dbReference type="NCBI Taxonomy" id="1084526"/>
    <lineage>
        <taxon>Bacteria</taxon>
        <taxon>Pseudomonadati</taxon>
        <taxon>Bacteroidota</taxon>
        <taxon>Cytophagia</taxon>
        <taxon>Cytophagales</taxon>
        <taxon>Spirosomataceae</taxon>
        <taxon>Nibrella</taxon>
    </lineage>
</organism>
<sequence length="295" mass="33736">MSLEIVNECPACGNQIFTNYITCQDYLVSNQQFQIQQCSTCTLLLTNPRPDVVSIGHYYKSQDYISHTDGNTGLIDQLYRTVRTYTLRQKVNLIDEVNKGKGSMLDVGCGTGSFLEQCQAAGWEVSGVEPDPDAQAIAEKRLQKHIKENVHQIEVRPPFDVITMWHVLEHIPLVNESLKQIHSLLRPGGTLIIAVPNCQSWDAEHYMKWWAAYDVPRHLYHFSPTTLRKLVEKNGFNEVGRRPMLFDSFYIAMLSTKNRDGKTNYAESVINGLKSNFHARRTGNYSSLTYVFQRQ</sequence>
<dbReference type="SUPFAM" id="SSF53335">
    <property type="entry name" value="S-adenosyl-L-methionine-dependent methyltransferases"/>
    <property type="match status" value="1"/>
</dbReference>
<evidence type="ECO:0000313" key="2">
    <source>
        <dbReference type="Proteomes" id="UP001501175"/>
    </source>
</evidence>
<dbReference type="InterPro" id="IPR029063">
    <property type="entry name" value="SAM-dependent_MTases_sf"/>
</dbReference>
<keyword evidence="2" id="KW-1185">Reference proteome</keyword>
<dbReference type="RefSeq" id="WP_345244151.1">
    <property type="nucleotide sequence ID" value="NZ_BAABHD010000028.1"/>
</dbReference>
<gene>
    <name evidence="1" type="ORF">GCM10023189_26100</name>
</gene>
<dbReference type="PANTHER" id="PTHR43861:SF6">
    <property type="entry name" value="METHYLTRANSFERASE TYPE 11"/>
    <property type="match status" value="1"/>
</dbReference>
<dbReference type="GO" id="GO:0032259">
    <property type="term" value="P:methylation"/>
    <property type="evidence" value="ECO:0007669"/>
    <property type="project" value="UniProtKB-KW"/>
</dbReference>
<name>A0ABP8MYW0_9BACT</name>